<dbReference type="InterPro" id="IPR013783">
    <property type="entry name" value="Ig-like_fold"/>
</dbReference>
<dbReference type="STRING" id="48698.ENSPFOP00000002379"/>
<evidence type="ECO:0000313" key="10">
    <source>
        <dbReference type="Proteomes" id="UP000028760"/>
    </source>
</evidence>
<feature type="chain" id="PRO_5001832566" evidence="7">
    <location>
        <begin position="28"/>
        <end position="299"/>
    </location>
</feature>
<comment type="subcellular location">
    <subcellularLocation>
        <location evidence="1">Membrane</location>
    </subcellularLocation>
</comment>
<dbReference type="RefSeq" id="XP_007572254.1">
    <property type="nucleotide sequence ID" value="XM_007572192.2"/>
</dbReference>
<dbReference type="InterPro" id="IPR015631">
    <property type="entry name" value="CD2/SLAM_rcpt"/>
</dbReference>
<dbReference type="GO" id="GO:0016020">
    <property type="term" value="C:membrane"/>
    <property type="evidence" value="ECO:0007669"/>
    <property type="project" value="UniProtKB-SubCell"/>
</dbReference>
<keyword evidence="3 6" id="KW-0472">Membrane</keyword>
<dbReference type="SUPFAM" id="SSF48726">
    <property type="entry name" value="Immunoglobulin"/>
    <property type="match status" value="1"/>
</dbReference>
<dbReference type="Proteomes" id="UP000028760">
    <property type="component" value="Unassembled WGS sequence"/>
</dbReference>
<evidence type="ECO:0000256" key="7">
    <source>
        <dbReference type="SAM" id="SignalP"/>
    </source>
</evidence>
<dbReference type="GeneID" id="103151914"/>
<reference evidence="9" key="2">
    <citation type="submission" date="2025-08" db="UniProtKB">
        <authorList>
            <consortium name="Ensembl"/>
        </authorList>
    </citation>
    <scope>IDENTIFICATION</scope>
</reference>
<dbReference type="GeneTree" id="ENSGT00610000086518"/>
<keyword evidence="6" id="KW-1133">Transmembrane helix</keyword>
<evidence type="ECO:0000256" key="2">
    <source>
        <dbReference type="ARBA" id="ARBA00022729"/>
    </source>
</evidence>
<dbReference type="EMBL" id="AYCK01014616">
    <property type="status" value="NOT_ANNOTATED_CDS"/>
    <property type="molecule type" value="Genomic_DNA"/>
</dbReference>
<keyword evidence="6" id="KW-0812">Transmembrane</keyword>
<accession>A0A087X9C6</accession>
<dbReference type="Gene3D" id="2.60.40.10">
    <property type="entry name" value="Immunoglobulins"/>
    <property type="match status" value="2"/>
</dbReference>
<feature type="signal peptide" evidence="7">
    <location>
        <begin position="1"/>
        <end position="27"/>
    </location>
</feature>
<evidence type="ECO:0000259" key="8">
    <source>
        <dbReference type="PROSITE" id="PS50835"/>
    </source>
</evidence>
<evidence type="ECO:0000313" key="9">
    <source>
        <dbReference type="Ensembl" id="ENSPFOP00000002379.2"/>
    </source>
</evidence>
<feature type="domain" description="Ig-like" evidence="8">
    <location>
        <begin position="131"/>
        <end position="207"/>
    </location>
</feature>
<dbReference type="InterPro" id="IPR007110">
    <property type="entry name" value="Ig-like_dom"/>
</dbReference>
<dbReference type="PANTHER" id="PTHR12080:SF125">
    <property type="entry name" value="CD48 ANTIGEN-LIKE"/>
    <property type="match status" value="1"/>
</dbReference>
<keyword evidence="4" id="KW-0325">Glycoprotein</keyword>
<keyword evidence="10" id="KW-1185">Reference proteome</keyword>
<name>A0A087X9C6_POEFO</name>
<dbReference type="KEGG" id="pfor:103151914"/>
<feature type="compositionally biased region" description="Polar residues" evidence="5">
    <location>
        <begin position="269"/>
        <end position="287"/>
    </location>
</feature>
<evidence type="ECO:0000256" key="5">
    <source>
        <dbReference type="SAM" id="MobiDB-lite"/>
    </source>
</evidence>
<feature type="transmembrane region" description="Helical" evidence="6">
    <location>
        <begin position="223"/>
        <end position="243"/>
    </location>
</feature>
<dbReference type="OrthoDB" id="9427418at2759"/>
<evidence type="ECO:0000256" key="4">
    <source>
        <dbReference type="ARBA" id="ARBA00023180"/>
    </source>
</evidence>
<evidence type="ECO:0000256" key="1">
    <source>
        <dbReference type="ARBA" id="ARBA00004370"/>
    </source>
</evidence>
<organism evidence="9 10">
    <name type="scientific">Poecilia formosa</name>
    <name type="common">Amazon molly</name>
    <name type="synonym">Limia formosa</name>
    <dbReference type="NCBI Taxonomy" id="48698"/>
    <lineage>
        <taxon>Eukaryota</taxon>
        <taxon>Metazoa</taxon>
        <taxon>Chordata</taxon>
        <taxon>Craniata</taxon>
        <taxon>Vertebrata</taxon>
        <taxon>Euteleostomi</taxon>
        <taxon>Actinopterygii</taxon>
        <taxon>Neopterygii</taxon>
        <taxon>Teleostei</taxon>
        <taxon>Neoteleostei</taxon>
        <taxon>Acanthomorphata</taxon>
        <taxon>Ovalentaria</taxon>
        <taxon>Atherinomorphae</taxon>
        <taxon>Cyprinodontiformes</taxon>
        <taxon>Poeciliidae</taxon>
        <taxon>Poeciliinae</taxon>
        <taxon>Poecilia</taxon>
    </lineage>
</organism>
<dbReference type="AlphaFoldDB" id="A0A087X9C6"/>
<dbReference type="Ensembl" id="ENSPFOT00000002383.2">
    <property type="protein sequence ID" value="ENSPFOP00000002379.2"/>
    <property type="gene ID" value="ENSPFOG00000002513.2"/>
</dbReference>
<reference evidence="10" key="1">
    <citation type="submission" date="2013-10" db="EMBL/GenBank/DDBJ databases">
        <authorList>
            <person name="Schartl M."/>
            <person name="Warren W."/>
        </authorList>
    </citation>
    <scope>NUCLEOTIDE SEQUENCE [LARGE SCALE GENOMIC DNA]</scope>
    <source>
        <strain evidence="10">female</strain>
    </source>
</reference>
<dbReference type="eggNOG" id="ENOG502SB68">
    <property type="taxonomic scope" value="Eukaryota"/>
</dbReference>
<keyword evidence="2 7" id="KW-0732">Signal</keyword>
<dbReference type="PROSITE" id="PS50835">
    <property type="entry name" value="IG_LIKE"/>
    <property type="match status" value="1"/>
</dbReference>
<evidence type="ECO:0000256" key="6">
    <source>
        <dbReference type="SAM" id="Phobius"/>
    </source>
</evidence>
<proteinExistence type="predicted"/>
<protein>
    <submittedName>
        <fullName evidence="9">Uncharacterized LOC103151914</fullName>
    </submittedName>
</protein>
<reference evidence="9" key="3">
    <citation type="submission" date="2025-09" db="UniProtKB">
        <authorList>
            <consortium name="Ensembl"/>
        </authorList>
    </citation>
    <scope>IDENTIFICATION</scope>
</reference>
<dbReference type="PANTHER" id="PTHR12080">
    <property type="entry name" value="SIGNALING LYMPHOCYTIC ACTIVATION MOLECULE"/>
    <property type="match status" value="1"/>
</dbReference>
<dbReference type="InterPro" id="IPR036179">
    <property type="entry name" value="Ig-like_dom_sf"/>
</dbReference>
<evidence type="ECO:0000256" key="3">
    <source>
        <dbReference type="ARBA" id="ARBA00023136"/>
    </source>
</evidence>
<sequence length="299" mass="32808">MILSSPIKTLSGPGWLVVVLAAASVSSAPTTVTIYKKVGGEVTLKPKQGSVTNATKNLEWKVGKDLAVDFDPPDLTYYNIFKGRSNLNIQTGELTITNLTYDFTEVYTTEIDKSVIDHEILLFVLAPVPIPTIAPSSCPEESTTCTLTCEGNTTRAEPVQYIWMADNKEVPGLTDKTYTVKNDSSGVREFSCKMKNPVSEERSKPFSNPFKALYNSAESGPKISRGLTVLVILLSAVILVVIIHRMKTGECFYNKSSMPWERDFWRNTKAQQPQVAASESNGNTTPLKGQLDEETAVAD</sequence>
<feature type="region of interest" description="Disordered" evidence="5">
    <location>
        <begin position="269"/>
        <end position="299"/>
    </location>
</feature>